<dbReference type="AlphaFoldDB" id="A0A6A5S3G7"/>
<dbReference type="EMBL" id="ML976561">
    <property type="protein sequence ID" value="KAF1934493.1"/>
    <property type="molecule type" value="Genomic_DNA"/>
</dbReference>
<dbReference type="InterPro" id="IPR012337">
    <property type="entry name" value="RNaseH-like_sf"/>
</dbReference>
<evidence type="ECO:0000256" key="7">
    <source>
        <dbReference type="ARBA" id="ARBA00022932"/>
    </source>
</evidence>
<accession>A0A6A5S3G7</accession>
<dbReference type="InterPro" id="IPR036397">
    <property type="entry name" value="RNaseH_sf"/>
</dbReference>
<comment type="catalytic activity">
    <reaction evidence="9">
        <text>DNA(n) + a 2'-deoxyribonucleoside 5'-triphosphate = DNA(n+1) + diphosphate</text>
        <dbReference type="Rhea" id="RHEA:22508"/>
        <dbReference type="Rhea" id="RHEA-COMP:17339"/>
        <dbReference type="Rhea" id="RHEA-COMP:17340"/>
        <dbReference type="ChEBI" id="CHEBI:33019"/>
        <dbReference type="ChEBI" id="CHEBI:61560"/>
        <dbReference type="ChEBI" id="CHEBI:173112"/>
        <dbReference type="EC" id="2.7.7.7"/>
    </reaction>
</comment>
<protein>
    <recommendedName>
        <fullName evidence="3">Probable DNA polymerase</fullName>
        <ecNumber evidence="2">2.7.7.7</ecNumber>
    </recommendedName>
</protein>
<proteinExistence type="inferred from homology"/>
<dbReference type="EC" id="2.7.7.7" evidence="2"/>
<dbReference type="SUPFAM" id="SSF53098">
    <property type="entry name" value="Ribonuclease H-like"/>
    <property type="match status" value="1"/>
</dbReference>
<feature type="non-terminal residue" evidence="11">
    <location>
        <position position="1"/>
    </location>
</feature>
<dbReference type="Pfam" id="PF03175">
    <property type="entry name" value="DNA_pol_B_2"/>
    <property type="match status" value="1"/>
</dbReference>
<evidence type="ECO:0000256" key="3">
    <source>
        <dbReference type="ARBA" id="ARBA00014385"/>
    </source>
</evidence>
<name>A0A6A5S3G7_9PLEO</name>
<evidence type="ECO:0000256" key="6">
    <source>
        <dbReference type="ARBA" id="ARBA00022705"/>
    </source>
</evidence>
<sequence>GVSYNFLDIIKSKTKLLRATHKDNIVSFDSGFKLYILKDTVSYVLAVKYIDDSTIEKIRYSINGVILNHIIDSKNNYMVIRTSESNRKEIVFDDKKIITTKKPILLRAIEKPNKKNTMFVSNPNIGVIDKKTFRNREGIQNICALGFKTNLQDKPVVYYINEDDLDSTKIVLEMINELIRPKYNKTMFYCHNLSGYDIVFILKILCTHNENSDDKYNIKTILRNDKIIQLTISKVVKPKVENPNVENSKVVNPKVEKPKVEKSFIIRDSYAILPQSLSSLGRNFEVDVLKSIFPYKFSTQDNLLYIGETPINPITGD</sequence>
<keyword evidence="7" id="KW-0239">DNA-directed DNA polymerase</keyword>
<evidence type="ECO:0000313" key="12">
    <source>
        <dbReference type="Proteomes" id="UP000800038"/>
    </source>
</evidence>
<gene>
    <name evidence="11" type="ORF">EJ02DRAFT_493133</name>
</gene>
<keyword evidence="12" id="KW-1185">Reference proteome</keyword>
<dbReference type="GO" id="GO:0003887">
    <property type="term" value="F:DNA-directed DNA polymerase activity"/>
    <property type="evidence" value="ECO:0007669"/>
    <property type="project" value="UniProtKB-KW"/>
</dbReference>
<evidence type="ECO:0000256" key="2">
    <source>
        <dbReference type="ARBA" id="ARBA00012417"/>
    </source>
</evidence>
<evidence type="ECO:0000256" key="4">
    <source>
        <dbReference type="ARBA" id="ARBA00022679"/>
    </source>
</evidence>
<evidence type="ECO:0000259" key="10">
    <source>
        <dbReference type="Pfam" id="PF03175"/>
    </source>
</evidence>
<dbReference type="GO" id="GO:0006260">
    <property type="term" value="P:DNA replication"/>
    <property type="evidence" value="ECO:0007669"/>
    <property type="project" value="UniProtKB-KW"/>
</dbReference>
<evidence type="ECO:0000256" key="5">
    <source>
        <dbReference type="ARBA" id="ARBA00022695"/>
    </source>
</evidence>
<feature type="domain" description="DNA-directed DNA polymerase family B mitochondria/virus" evidence="10">
    <location>
        <begin position="182"/>
        <end position="314"/>
    </location>
</feature>
<reference evidence="11" key="1">
    <citation type="journal article" date="2020" name="Stud. Mycol.">
        <title>101 Dothideomycetes genomes: a test case for predicting lifestyles and emergence of pathogens.</title>
        <authorList>
            <person name="Haridas S."/>
            <person name="Albert R."/>
            <person name="Binder M."/>
            <person name="Bloem J."/>
            <person name="Labutti K."/>
            <person name="Salamov A."/>
            <person name="Andreopoulos B."/>
            <person name="Baker S."/>
            <person name="Barry K."/>
            <person name="Bills G."/>
            <person name="Bluhm B."/>
            <person name="Cannon C."/>
            <person name="Castanera R."/>
            <person name="Culley D."/>
            <person name="Daum C."/>
            <person name="Ezra D."/>
            <person name="Gonzalez J."/>
            <person name="Henrissat B."/>
            <person name="Kuo A."/>
            <person name="Liang C."/>
            <person name="Lipzen A."/>
            <person name="Lutzoni F."/>
            <person name="Magnuson J."/>
            <person name="Mondo S."/>
            <person name="Nolan M."/>
            <person name="Ohm R."/>
            <person name="Pangilinan J."/>
            <person name="Park H.-J."/>
            <person name="Ramirez L."/>
            <person name="Alfaro M."/>
            <person name="Sun H."/>
            <person name="Tritt A."/>
            <person name="Yoshinaga Y."/>
            <person name="Zwiers L.-H."/>
            <person name="Turgeon B."/>
            <person name="Goodwin S."/>
            <person name="Spatafora J."/>
            <person name="Crous P."/>
            <person name="Grigoriev I."/>
        </authorList>
    </citation>
    <scope>NUCLEOTIDE SEQUENCE</scope>
    <source>
        <strain evidence="11">CBS 161.51</strain>
    </source>
</reference>
<dbReference type="Proteomes" id="UP000800038">
    <property type="component" value="Unassembled WGS sequence"/>
</dbReference>
<evidence type="ECO:0000256" key="9">
    <source>
        <dbReference type="ARBA" id="ARBA00049244"/>
    </source>
</evidence>
<keyword evidence="6" id="KW-0235">DNA replication</keyword>
<evidence type="ECO:0000313" key="11">
    <source>
        <dbReference type="EMBL" id="KAF1934493.1"/>
    </source>
</evidence>
<dbReference type="GO" id="GO:0000166">
    <property type="term" value="F:nucleotide binding"/>
    <property type="evidence" value="ECO:0007669"/>
    <property type="project" value="InterPro"/>
</dbReference>
<dbReference type="Gene3D" id="3.30.420.10">
    <property type="entry name" value="Ribonuclease H-like superfamily/Ribonuclease H"/>
    <property type="match status" value="1"/>
</dbReference>
<dbReference type="GO" id="GO:0003677">
    <property type="term" value="F:DNA binding"/>
    <property type="evidence" value="ECO:0007669"/>
    <property type="project" value="UniProtKB-KW"/>
</dbReference>
<evidence type="ECO:0000256" key="1">
    <source>
        <dbReference type="ARBA" id="ARBA00005755"/>
    </source>
</evidence>
<comment type="similarity">
    <text evidence="1">Belongs to the DNA polymerase type-B family.</text>
</comment>
<evidence type="ECO:0000256" key="8">
    <source>
        <dbReference type="ARBA" id="ARBA00023125"/>
    </source>
</evidence>
<feature type="non-terminal residue" evidence="11">
    <location>
        <position position="317"/>
    </location>
</feature>
<keyword evidence="8" id="KW-0238">DNA-binding</keyword>
<dbReference type="OrthoDB" id="5426361at2759"/>
<keyword evidence="4" id="KW-0808">Transferase</keyword>
<organism evidence="11 12">
    <name type="scientific">Clathrospora elynae</name>
    <dbReference type="NCBI Taxonomy" id="706981"/>
    <lineage>
        <taxon>Eukaryota</taxon>
        <taxon>Fungi</taxon>
        <taxon>Dikarya</taxon>
        <taxon>Ascomycota</taxon>
        <taxon>Pezizomycotina</taxon>
        <taxon>Dothideomycetes</taxon>
        <taxon>Pleosporomycetidae</taxon>
        <taxon>Pleosporales</taxon>
        <taxon>Diademaceae</taxon>
        <taxon>Clathrospora</taxon>
    </lineage>
</organism>
<dbReference type="InterPro" id="IPR004868">
    <property type="entry name" value="DNA-dir_DNA_pol_B_mt/vir"/>
</dbReference>
<keyword evidence="5" id="KW-0548">Nucleotidyltransferase</keyword>